<keyword evidence="1" id="KW-0472">Membrane</keyword>
<feature type="transmembrane region" description="Helical" evidence="1">
    <location>
        <begin position="246"/>
        <end position="268"/>
    </location>
</feature>
<evidence type="ECO:0000313" key="4">
    <source>
        <dbReference type="Proteomes" id="UP000011866"/>
    </source>
</evidence>
<feature type="transmembrane region" description="Helical" evidence="1">
    <location>
        <begin position="215"/>
        <end position="234"/>
    </location>
</feature>
<reference evidence="3 4" key="1">
    <citation type="journal article" date="2013" name="Genome Announc.">
        <title>Genome Sequence of Thalassolituus oleivorans MIL-1 (DSM 14913T).</title>
        <authorList>
            <person name="Golyshin P.N."/>
            <person name="Werner J."/>
            <person name="Chernikova T.N."/>
            <person name="Tran H."/>
            <person name="Ferrer M."/>
            <person name="Yakimov M.M."/>
            <person name="Teeling H."/>
            <person name="Golyshina O.V."/>
        </authorList>
    </citation>
    <scope>NUCLEOTIDE SEQUENCE [LARGE SCALE GENOMIC DNA]</scope>
    <source>
        <strain evidence="3 4">MIL-1</strain>
    </source>
</reference>
<dbReference type="SUPFAM" id="SSF52540">
    <property type="entry name" value="P-loop containing nucleoside triphosphate hydrolases"/>
    <property type="match status" value="1"/>
</dbReference>
<organism evidence="3 4">
    <name type="scientific">Thalassolituus oleivorans MIL-1</name>
    <dbReference type="NCBI Taxonomy" id="1298593"/>
    <lineage>
        <taxon>Bacteria</taxon>
        <taxon>Pseudomonadati</taxon>
        <taxon>Pseudomonadota</taxon>
        <taxon>Gammaproteobacteria</taxon>
        <taxon>Oceanospirillales</taxon>
        <taxon>Oceanospirillaceae</taxon>
        <taxon>Thalassolituus</taxon>
    </lineage>
</organism>
<dbReference type="RefSeq" id="WP_015486396.1">
    <property type="nucleotide sequence ID" value="NC_020888.1"/>
</dbReference>
<dbReference type="GeneID" id="79176145"/>
<dbReference type="STRING" id="187493.CN03_12005"/>
<dbReference type="AlphaFoldDB" id="M5E255"/>
<dbReference type="KEGG" id="tol:TOL_1231"/>
<evidence type="ECO:0000256" key="1">
    <source>
        <dbReference type="SAM" id="Phobius"/>
    </source>
</evidence>
<dbReference type="InterPro" id="IPR027417">
    <property type="entry name" value="P-loop_NTPase"/>
</dbReference>
<protein>
    <recommendedName>
        <fullName evidence="2">ORC1/DEAH AAA+ ATPase domain-containing protein</fullName>
    </recommendedName>
</protein>
<feature type="transmembrane region" description="Helical" evidence="1">
    <location>
        <begin position="169"/>
        <end position="194"/>
    </location>
</feature>
<dbReference type="PATRIC" id="fig|1298593.3.peg.1184"/>
<dbReference type="HOGENOM" id="CLU_393766_0_0_6"/>
<dbReference type="InterPro" id="IPR049945">
    <property type="entry name" value="AAA_22"/>
</dbReference>
<keyword evidence="1" id="KW-0812">Transmembrane</keyword>
<dbReference type="GO" id="GO:0016887">
    <property type="term" value="F:ATP hydrolysis activity"/>
    <property type="evidence" value="ECO:0007669"/>
    <property type="project" value="InterPro"/>
</dbReference>
<dbReference type="Proteomes" id="UP000011866">
    <property type="component" value="Chromosome"/>
</dbReference>
<keyword evidence="1" id="KW-1133">Transmembrane helix</keyword>
<keyword evidence="4" id="KW-1185">Reference proteome</keyword>
<sequence length="703" mass="79401">MSLMSGRLSSVLTASAMLVVVVLIMANILPWTAAADIANTGKDYNLFDLLKAEVVQIKDVFKGVVEAWLGLLQKDITERQRYDLVMQSGLPLLLIIPLRWMAKWFAGVVSRTLVSTHNQVISKGIKHQGVRALARLLLGMAPLLPWIVLLIFSSLFFSEQSEPNLGGSLLVIFQVYMLYVVVSLAAEWFLLSICQGAGSFLTADSTAKLEQRTEMAAKWLLLPWAAIALALHLLGKSLIAHLIETAVWMFSWGVVSYLLHFYRLELMLNLKRLFPASVDPILDKVKESWAFVLVLPLLIPLLLLMFVRVFFTQLLADFAWYQSLSARWFRIKTKAAGEADEDEVAVDVICEDYQRWFSTEKDSELKLPIIDTGLSAAIRKDFDAWNAERSEDNVILITGERGIGKSSALIRFTNGVAQDDPEIIIKRIDVPPKTTSQDAIYQLLGNALEIDMSEGPKALVRHDAEMVPTIVILNKAENLFLAEVGYLQGWRTLLGLTNTKLNNVYWLITINNQSWAYLCNVFGREYQMRNVIRVKRWTQTEIRSLILSRNQLSGYRLQYDDVLIDTRSPVAGTLRNAEQRYFSLLWDGCRGLPMAALELWQGSVKTKGKNVVASIPQLPSSSRIEQFGPKLMFVFAAIVTHENLTTEELVKVTNMQENVIRFALKSALDAEVIVRGSDGRYRITTLWYHTVVSSLNRKNMLHE</sequence>
<evidence type="ECO:0000313" key="3">
    <source>
        <dbReference type="EMBL" id="CCU71659.1"/>
    </source>
</evidence>
<feature type="transmembrane region" description="Helical" evidence="1">
    <location>
        <begin position="289"/>
        <end position="311"/>
    </location>
</feature>
<proteinExistence type="predicted"/>
<dbReference type="eggNOG" id="COG1474">
    <property type="taxonomic scope" value="Bacteria"/>
</dbReference>
<evidence type="ECO:0000259" key="2">
    <source>
        <dbReference type="Pfam" id="PF13401"/>
    </source>
</evidence>
<feature type="domain" description="ORC1/DEAH AAA+ ATPase" evidence="2">
    <location>
        <begin position="390"/>
        <end position="460"/>
    </location>
</feature>
<accession>M5E255</accession>
<name>M5E255_9GAMM</name>
<gene>
    <name evidence="3" type="ORF">TOL_1231</name>
</gene>
<feature type="transmembrane region" description="Helical" evidence="1">
    <location>
        <begin position="136"/>
        <end position="157"/>
    </location>
</feature>
<dbReference type="Pfam" id="PF13401">
    <property type="entry name" value="AAA_22"/>
    <property type="match status" value="1"/>
</dbReference>
<dbReference type="EMBL" id="HF680312">
    <property type="protein sequence ID" value="CCU71659.1"/>
    <property type="molecule type" value="Genomic_DNA"/>
</dbReference>